<evidence type="ECO:0000313" key="1">
    <source>
        <dbReference type="EMBL" id="GAI34796.1"/>
    </source>
</evidence>
<proteinExistence type="predicted"/>
<name>X1NX48_9ZZZZ</name>
<dbReference type="EMBL" id="BARV01024580">
    <property type="protein sequence ID" value="GAI34796.1"/>
    <property type="molecule type" value="Genomic_DNA"/>
</dbReference>
<dbReference type="Gene3D" id="3.40.50.300">
    <property type="entry name" value="P-loop containing nucleotide triphosphate hydrolases"/>
    <property type="match status" value="1"/>
</dbReference>
<dbReference type="SUPFAM" id="SSF52540">
    <property type="entry name" value="P-loop containing nucleoside triphosphate hydrolases"/>
    <property type="match status" value="1"/>
</dbReference>
<reference evidence="1" key="1">
    <citation type="journal article" date="2014" name="Front. Microbiol.">
        <title>High frequency of phylogenetically diverse reductive dehalogenase-homologous genes in deep subseafloor sedimentary metagenomes.</title>
        <authorList>
            <person name="Kawai M."/>
            <person name="Futagami T."/>
            <person name="Toyoda A."/>
            <person name="Takaki Y."/>
            <person name="Nishi S."/>
            <person name="Hori S."/>
            <person name="Arai W."/>
            <person name="Tsubouchi T."/>
            <person name="Morono Y."/>
            <person name="Uchiyama I."/>
            <person name="Ito T."/>
            <person name="Fujiyama A."/>
            <person name="Inagaki F."/>
            <person name="Takami H."/>
        </authorList>
    </citation>
    <scope>NUCLEOTIDE SEQUENCE</scope>
    <source>
        <strain evidence="1">Expedition CK06-06</strain>
    </source>
</reference>
<sequence length="128" mass="14547">MMENNNIIKKIKVITEHKTIPKDFVLELKQLTVITGENNSGKTNFIEAINENKVEFLDENNRKLTPKIVYIAAENIKPSDSECKASAKSTGLVKNLAELFSNLKVKFELKNQEDIIKDINDLIEKTNV</sequence>
<dbReference type="AlphaFoldDB" id="X1NX48"/>
<protein>
    <recommendedName>
        <fullName evidence="2">AAA domain-containing protein</fullName>
    </recommendedName>
</protein>
<comment type="caution">
    <text evidence="1">The sequence shown here is derived from an EMBL/GenBank/DDBJ whole genome shotgun (WGS) entry which is preliminary data.</text>
</comment>
<accession>X1NX48</accession>
<evidence type="ECO:0008006" key="2">
    <source>
        <dbReference type="Google" id="ProtNLM"/>
    </source>
</evidence>
<organism evidence="1">
    <name type="scientific">marine sediment metagenome</name>
    <dbReference type="NCBI Taxonomy" id="412755"/>
    <lineage>
        <taxon>unclassified sequences</taxon>
        <taxon>metagenomes</taxon>
        <taxon>ecological metagenomes</taxon>
    </lineage>
</organism>
<gene>
    <name evidence="1" type="ORF">S06H3_40096</name>
</gene>
<dbReference type="InterPro" id="IPR027417">
    <property type="entry name" value="P-loop_NTPase"/>
</dbReference>
<feature type="non-terminal residue" evidence="1">
    <location>
        <position position="128"/>
    </location>
</feature>